<keyword evidence="1" id="KW-0456">Lyase</keyword>
<dbReference type="Proteomes" id="UP000029227">
    <property type="component" value="Unassembled WGS sequence"/>
</dbReference>
<dbReference type="EC" id="4.2.1.46" evidence="1"/>
<protein>
    <submittedName>
        <fullName evidence="1">dTDP-glucose 4,6-dehydratase</fullName>
        <ecNumber evidence="1">4.2.1.46</ecNumber>
    </submittedName>
</protein>
<dbReference type="GO" id="GO:0008460">
    <property type="term" value="F:dTDP-glucose 4,6-dehydratase activity"/>
    <property type="evidence" value="ECO:0007669"/>
    <property type="project" value="UniProtKB-EC"/>
</dbReference>
<sequence length="49" mass="5932">MGWFPQETFETGIRKTVEWYLSNKTWWSRVLDGSYTMERLGTNRQNSQD</sequence>
<gene>
    <name evidence="1" type="ORF">JCM19237_3168</name>
</gene>
<evidence type="ECO:0000313" key="1">
    <source>
        <dbReference type="EMBL" id="GAL08674.1"/>
    </source>
</evidence>
<organism evidence="1 2">
    <name type="scientific">Photobacterium aphoticum</name>
    <dbReference type="NCBI Taxonomy" id="754436"/>
    <lineage>
        <taxon>Bacteria</taxon>
        <taxon>Pseudomonadati</taxon>
        <taxon>Pseudomonadota</taxon>
        <taxon>Gammaproteobacteria</taxon>
        <taxon>Vibrionales</taxon>
        <taxon>Vibrionaceae</taxon>
        <taxon>Photobacterium</taxon>
    </lineage>
</organism>
<dbReference type="EMBL" id="BBMN01000030">
    <property type="protein sequence ID" value="GAL08674.1"/>
    <property type="molecule type" value="Genomic_DNA"/>
</dbReference>
<comment type="caution">
    <text evidence="1">The sequence shown here is derived from an EMBL/GenBank/DDBJ whole genome shotgun (WGS) entry which is preliminary data.</text>
</comment>
<accession>A0A090R3G7</accession>
<name>A0A090R3G7_9GAMM</name>
<dbReference type="SUPFAM" id="SSF51735">
    <property type="entry name" value="NAD(P)-binding Rossmann-fold domains"/>
    <property type="match status" value="1"/>
</dbReference>
<dbReference type="AlphaFoldDB" id="A0A090R3G7"/>
<dbReference type="STRING" id="754436.JCM19237_3168"/>
<reference evidence="1 2" key="1">
    <citation type="journal article" date="2014" name="Genome Announc.">
        <title>Draft Genome Sequences of Two Vibrionaceae Species, Vibrio ponticus C121 and Photobacterium aphoticum C119, Isolated as Coral Reef Microbiota.</title>
        <authorList>
            <person name="Al-saari N."/>
            <person name="Meirelles P.M."/>
            <person name="Mino S."/>
            <person name="Suda W."/>
            <person name="Oshima K."/>
            <person name="Hattori M."/>
            <person name="Ohkuma M."/>
            <person name="Thompson F.L."/>
            <person name="Gomez-Gil B."/>
            <person name="Sawabe T."/>
            <person name="Sawabe T."/>
        </authorList>
    </citation>
    <scope>NUCLEOTIDE SEQUENCE [LARGE SCALE GENOMIC DNA]</scope>
    <source>
        <strain evidence="1 2">JCM 19237</strain>
    </source>
</reference>
<proteinExistence type="predicted"/>
<dbReference type="eggNOG" id="COG1088">
    <property type="taxonomic scope" value="Bacteria"/>
</dbReference>
<dbReference type="InterPro" id="IPR036291">
    <property type="entry name" value="NAD(P)-bd_dom_sf"/>
</dbReference>
<dbReference type="Gene3D" id="3.90.25.10">
    <property type="entry name" value="UDP-galactose 4-epimerase, domain 1"/>
    <property type="match status" value="1"/>
</dbReference>
<evidence type="ECO:0000313" key="2">
    <source>
        <dbReference type="Proteomes" id="UP000029227"/>
    </source>
</evidence>